<dbReference type="EMBL" id="QJKJ01000914">
    <property type="protein sequence ID" value="RDY10084.1"/>
    <property type="molecule type" value="Genomic_DNA"/>
</dbReference>
<dbReference type="AlphaFoldDB" id="A0A371I538"/>
<name>A0A371I538_MUCPR</name>
<proteinExistence type="predicted"/>
<sequence length="132" mass="14587">MARVGGTGVQPSSARHWKPRPRLGPCKPVVQPFHPGGAPRQQSKATLVLAQTPHHLLGSLQRKLGTEKPKVIRGDRLEHQCTLVDLNLSVLASRVHSNPPSFTVFEFETEVVHLCSVCLHLAETELDYLCQD</sequence>
<protein>
    <submittedName>
        <fullName evidence="2">Uncharacterized protein</fullName>
    </submittedName>
</protein>
<evidence type="ECO:0000256" key="1">
    <source>
        <dbReference type="SAM" id="MobiDB-lite"/>
    </source>
</evidence>
<accession>A0A371I538</accession>
<comment type="caution">
    <text evidence="2">The sequence shown here is derived from an EMBL/GenBank/DDBJ whole genome shotgun (WGS) entry which is preliminary data.</text>
</comment>
<evidence type="ECO:0000313" key="3">
    <source>
        <dbReference type="Proteomes" id="UP000257109"/>
    </source>
</evidence>
<evidence type="ECO:0000313" key="2">
    <source>
        <dbReference type="EMBL" id="RDY10084.1"/>
    </source>
</evidence>
<feature type="region of interest" description="Disordered" evidence="1">
    <location>
        <begin position="1"/>
        <end position="26"/>
    </location>
</feature>
<feature type="non-terminal residue" evidence="2">
    <location>
        <position position="1"/>
    </location>
</feature>
<keyword evidence="3" id="KW-1185">Reference proteome</keyword>
<organism evidence="2 3">
    <name type="scientific">Mucuna pruriens</name>
    <name type="common">Velvet bean</name>
    <name type="synonym">Dolichos pruriens</name>
    <dbReference type="NCBI Taxonomy" id="157652"/>
    <lineage>
        <taxon>Eukaryota</taxon>
        <taxon>Viridiplantae</taxon>
        <taxon>Streptophyta</taxon>
        <taxon>Embryophyta</taxon>
        <taxon>Tracheophyta</taxon>
        <taxon>Spermatophyta</taxon>
        <taxon>Magnoliopsida</taxon>
        <taxon>eudicotyledons</taxon>
        <taxon>Gunneridae</taxon>
        <taxon>Pentapetalae</taxon>
        <taxon>rosids</taxon>
        <taxon>fabids</taxon>
        <taxon>Fabales</taxon>
        <taxon>Fabaceae</taxon>
        <taxon>Papilionoideae</taxon>
        <taxon>50 kb inversion clade</taxon>
        <taxon>NPAAA clade</taxon>
        <taxon>indigoferoid/millettioid clade</taxon>
        <taxon>Phaseoleae</taxon>
        <taxon>Mucuna</taxon>
    </lineage>
</organism>
<gene>
    <name evidence="2" type="ORF">CR513_05455</name>
</gene>
<dbReference type="Proteomes" id="UP000257109">
    <property type="component" value="Unassembled WGS sequence"/>
</dbReference>
<reference evidence="2" key="1">
    <citation type="submission" date="2018-05" db="EMBL/GenBank/DDBJ databases">
        <title>Draft genome of Mucuna pruriens seed.</title>
        <authorList>
            <person name="Nnadi N.E."/>
            <person name="Vos R."/>
            <person name="Hasami M.H."/>
            <person name="Devisetty U.K."/>
            <person name="Aguiy J.C."/>
        </authorList>
    </citation>
    <scope>NUCLEOTIDE SEQUENCE [LARGE SCALE GENOMIC DNA]</scope>
    <source>
        <strain evidence="2">JCA_2017</strain>
    </source>
</reference>